<dbReference type="InterPro" id="IPR036182">
    <property type="entry name" value="PCuAC_sf"/>
</dbReference>
<organism evidence="1 2">
    <name type="scientific">Lysobacter enzymogenes</name>
    <dbReference type="NCBI Taxonomy" id="69"/>
    <lineage>
        <taxon>Bacteria</taxon>
        <taxon>Pseudomonadati</taxon>
        <taxon>Pseudomonadota</taxon>
        <taxon>Gammaproteobacteria</taxon>
        <taxon>Lysobacterales</taxon>
        <taxon>Lysobacteraceae</taxon>
        <taxon>Lysobacter</taxon>
    </lineage>
</organism>
<dbReference type="PANTHER" id="PTHR36302">
    <property type="entry name" value="BLR7088 PROTEIN"/>
    <property type="match status" value="1"/>
</dbReference>
<reference evidence="1 2" key="1">
    <citation type="submission" date="2015-11" db="EMBL/GenBank/DDBJ databases">
        <title>Genome sequences of Lysobacter enzymogenes strain C3 and Lysobacter antibioticus ATCC 29479.</title>
        <authorList>
            <person name="Kobayashi D.Y."/>
        </authorList>
    </citation>
    <scope>NUCLEOTIDE SEQUENCE [LARGE SCALE GENOMIC DNA]</scope>
    <source>
        <strain evidence="1 2">C3</strain>
    </source>
</reference>
<dbReference type="PANTHER" id="PTHR36302:SF1">
    <property type="entry name" value="COPPER CHAPERONE PCU(A)C"/>
    <property type="match status" value="1"/>
</dbReference>
<dbReference type="AlphaFoldDB" id="A0A0S2DPG0"/>
<dbReference type="EMBL" id="CP013140">
    <property type="protein sequence ID" value="ALN60468.1"/>
    <property type="molecule type" value="Genomic_DNA"/>
</dbReference>
<accession>A0A0S2DPG0</accession>
<gene>
    <name evidence="1" type="ORF">GLE_5127</name>
</gene>
<dbReference type="InterPro" id="IPR058248">
    <property type="entry name" value="Lxx211020-like"/>
</dbReference>
<evidence type="ECO:0000313" key="2">
    <source>
        <dbReference type="Proteomes" id="UP000061569"/>
    </source>
</evidence>
<sequence length="159" mass="16982">MRNPFRHSLLFAAALLCAPIAFAQTGAASATGAQVAIDAPWVRATVPRQPATGAFMRLTAARDLRLVGARSPAADHVEVHEMAMQGQMMRMRQVAALDLPKGRAVALAPGGYHLMLIGLQRPLRAGEKVALTLLFEDADGKRSEQQVHAEVRPLATPAS</sequence>
<dbReference type="OrthoDB" id="9796962at2"/>
<dbReference type="STRING" id="69.GLE_5127"/>
<protein>
    <submittedName>
        <fullName evidence="1">Uncharacterized protein</fullName>
    </submittedName>
</protein>
<dbReference type="Gene3D" id="2.60.40.1890">
    <property type="entry name" value="PCu(A)C copper chaperone"/>
    <property type="match status" value="1"/>
</dbReference>
<dbReference type="SUPFAM" id="SSF110087">
    <property type="entry name" value="DR1885-like metal-binding protein"/>
    <property type="match status" value="1"/>
</dbReference>
<dbReference type="Proteomes" id="UP000061569">
    <property type="component" value="Chromosome"/>
</dbReference>
<dbReference type="KEGG" id="lez:GLE_5127"/>
<evidence type="ECO:0000313" key="1">
    <source>
        <dbReference type="EMBL" id="ALN60468.1"/>
    </source>
</evidence>
<name>A0A0S2DPG0_LYSEN</name>
<proteinExistence type="predicted"/>
<dbReference type="Pfam" id="PF04314">
    <property type="entry name" value="PCuAC"/>
    <property type="match status" value="1"/>
</dbReference>
<dbReference type="PATRIC" id="fig|69.6.peg.5052"/>
<dbReference type="InterPro" id="IPR007410">
    <property type="entry name" value="LpqE-like"/>
</dbReference>